<dbReference type="InterPro" id="IPR011935">
    <property type="entry name" value="CHP02231"/>
</dbReference>
<dbReference type="PANTHER" id="PTHR31005:SF8">
    <property type="entry name" value="DUF4139 DOMAIN-CONTAINING PROTEIN"/>
    <property type="match status" value="1"/>
</dbReference>
<evidence type="ECO:0000256" key="1">
    <source>
        <dbReference type="SAM" id="Coils"/>
    </source>
</evidence>
<evidence type="ECO:0000313" key="5">
    <source>
        <dbReference type="WBParaSite" id="jg24624"/>
    </source>
</evidence>
<dbReference type="WBParaSite" id="jg24624">
    <property type="protein sequence ID" value="jg24624"/>
    <property type="gene ID" value="jg24624"/>
</dbReference>
<organism evidence="4 5">
    <name type="scientific">Ditylenchus dipsaci</name>
    <dbReference type="NCBI Taxonomy" id="166011"/>
    <lineage>
        <taxon>Eukaryota</taxon>
        <taxon>Metazoa</taxon>
        <taxon>Ecdysozoa</taxon>
        <taxon>Nematoda</taxon>
        <taxon>Chromadorea</taxon>
        <taxon>Rhabditida</taxon>
        <taxon>Tylenchina</taxon>
        <taxon>Tylenchomorpha</taxon>
        <taxon>Sphaerularioidea</taxon>
        <taxon>Anguinidae</taxon>
        <taxon>Anguininae</taxon>
        <taxon>Ditylenchus</taxon>
    </lineage>
</organism>
<dbReference type="Pfam" id="PF13598">
    <property type="entry name" value="DUF4139"/>
    <property type="match status" value="1"/>
</dbReference>
<dbReference type="Proteomes" id="UP000887574">
    <property type="component" value="Unplaced"/>
</dbReference>
<keyword evidence="4" id="KW-1185">Reference proteome</keyword>
<dbReference type="Pfam" id="PF13600">
    <property type="entry name" value="DUF4140"/>
    <property type="match status" value="1"/>
</dbReference>
<reference evidence="5" key="1">
    <citation type="submission" date="2022-11" db="UniProtKB">
        <authorList>
            <consortium name="WormBaseParasite"/>
        </authorList>
    </citation>
    <scope>IDENTIFICATION</scope>
</reference>
<feature type="domain" description="DUF4139" evidence="2">
    <location>
        <begin position="166"/>
        <end position="216"/>
    </location>
</feature>
<evidence type="ECO:0000259" key="3">
    <source>
        <dbReference type="Pfam" id="PF13600"/>
    </source>
</evidence>
<keyword evidence="1" id="KW-0175">Coiled coil</keyword>
<name>A0A915DYU2_9BILA</name>
<feature type="coiled-coil region" evidence="1">
    <location>
        <begin position="93"/>
        <end position="120"/>
    </location>
</feature>
<dbReference type="InterPro" id="IPR037291">
    <property type="entry name" value="DUF4139"/>
</dbReference>
<proteinExistence type="predicted"/>
<sequence length="218" mass="24556">MSSDSTSSLASTQIFEARELHIKKVTVYTDRAELVRTFKVTLQQGLNEIVVENVSHSIESDSIRVDGSGAATIHEVQFKTDHVRQDEVDTPQVKELVDELKALKEKNAQIDDIMEIYRKRLSSLNDIIENLGKSAVNGEKPSELFSFDDSAEQALEKLYDFHEKNLYDARVQTGDKTKFQLFYYGNIQQTSGEDWNDVELLLSTASPRSGGALPKLLL</sequence>
<evidence type="ECO:0000313" key="4">
    <source>
        <dbReference type="Proteomes" id="UP000887574"/>
    </source>
</evidence>
<dbReference type="PANTHER" id="PTHR31005">
    <property type="entry name" value="DUF4139 DOMAIN-CONTAINING PROTEIN"/>
    <property type="match status" value="1"/>
</dbReference>
<protein>
    <submittedName>
        <fullName evidence="5">DUF4140 domain-containing protein</fullName>
    </submittedName>
</protein>
<accession>A0A915DYU2</accession>
<evidence type="ECO:0000259" key="2">
    <source>
        <dbReference type="Pfam" id="PF13598"/>
    </source>
</evidence>
<feature type="domain" description="DUF4140" evidence="3">
    <location>
        <begin position="25"/>
        <end position="123"/>
    </location>
</feature>
<dbReference type="InterPro" id="IPR025554">
    <property type="entry name" value="DUF4140"/>
</dbReference>
<dbReference type="AlphaFoldDB" id="A0A915DYU2"/>